<dbReference type="Pfam" id="PF13476">
    <property type="entry name" value="AAA_23"/>
    <property type="match status" value="1"/>
</dbReference>
<dbReference type="GO" id="GO:0006303">
    <property type="term" value="P:double-strand break repair via nonhomologous end joining"/>
    <property type="evidence" value="ECO:0007669"/>
    <property type="project" value="UniProtKB-ARBA"/>
</dbReference>
<evidence type="ECO:0000256" key="8">
    <source>
        <dbReference type="ARBA" id="ARBA00022741"/>
    </source>
</evidence>
<reference evidence="22" key="1">
    <citation type="journal article" date="2022" name="G3 (Bethesda)">
        <title>High quality genome of the basidiomycete yeast Dioszegia hungarica PDD-24b-2 isolated from cloud water.</title>
        <authorList>
            <person name="Jarrige D."/>
            <person name="Haridas S."/>
            <person name="Bleykasten-Grosshans C."/>
            <person name="Joly M."/>
            <person name="Nadalig T."/>
            <person name="Sancelme M."/>
            <person name="Vuilleumier S."/>
            <person name="Grigoriev I.V."/>
            <person name="Amato P."/>
            <person name="Bringel F."/>
        </authorList>
    </citation>
    <scope>NUCLEOTIDE SEQUENCE</scope>
    <source>
        <strain evidence="22">PDD-24b-2</strain>
    </source>
</reference>
<feature type="coiled-coil region" evidence="19">
    <location>
        <begin position="251"/>
        <end position="288"/>
    </location>
</feature>
<evidence type="ECO:0000256" key="18">
    <source>
        <dbReference type="ARBA" id="ARBA00049360"/>
    </source>
</evidence>
<evidence type="ECO:0000256" key="3">
    <source>
        <dbReference type="ARBA" id="ARBA00004286"/>
    </source>
</evidence>
<comment type="cofactor">
    <cofactor evidence="1">
        <name>Zn(2+)</name>
        <dbReference type="ChEBI" id="CHEBI:29105"/>
    </cofactor>
</comment>
<keyword evidence="17" id="KW-0469">Meiosis</keyword>
<keyword evidence="8" id="KW-0547">Nucleotide-binding</keyword>
<feature type="coiled-coil region" evidence="19">
    <location>
        <begin position="1019"/>
        <end position="1053"/>
    </location>
</feature>
<feature type="compositionally biased region" description="Basic and acidic residues" evidence="20">
    <location>
        <begin position="367"/>
        <end position="392"/>
    </location>
</feature>
<proteinExistence type="inferred from homology"/>
<feature type="region of interest" description="Disordered" evidence="20">
    <location>
        <begin position="903"/>
        <end position="938"/>
    </location>
</feature>
<comment type="caution">
    <text evidence="22">The sequence shown here is derived from an EMBL/GenBank/DDBJ whole genome shotgun (WGS) entry which is preliminary data.</text>
</comment>
<dbReference type="InterPro" id="IPR027417">
    <property type="entry name" value="P-loop_NTPase"/>
</dbReference>
<dbReference type="PANTHER" id="PTHR18867">
    <property type="entry name" value="RAD50"/>
    <property type="match status" value="1"/>
</dbReference>
<evidence type="ECO:0000256" key="5">
    <source>
        <dbReference type="ARBA" id="ARBA00017893"/>
    </source>
</evidence>
<evidence type="ECO:0000256" key="15">
    <source>
        <dbReference type="ARBA" id="ARBA00023204"/>
    </source>
</evidence>
<dbReference type="GO" id="GO:0007127">
    <property type="term" value="P:meiosis I"/>
    <property type="evidence" value="ECO:0007669"/>
    <property type="project" value="UniProtKB-ARBA"/>
</dbReference>
<dbReference type="PANTHER" id="PTHR18867:SF12">
    <property type="entry name" value="DNA REPAIR PROTEIN RAD50"/>
    <property type="match status" value="1"/>
</dbReference>
<dbReference type="GO" id="GO:0051880">
    <property type="term" value="F:G-quadruplex DNA binding"/>
    <property type="evidence" value="ECO:0007669"/>
    <property type="project" value="TreeGrafter"/>
</dbReference>
<evidence type="ECO:0000256" key="19">
    <source>
        <dbReference type="SAM" id="Coils"/>
    </source>
</evidence>
<dbReference type="InterPro" id="IPR004584">
    <property type="entry name" value="Rad50_eukaryotes"/>
</dbReference>
<dbReference type="GO" id="GO:0000794">
    <property type="term" value="C:condensed nuclear chromosome"/>
    <property type="evidence" value="ECO:0007669"/>
    <property type="project" value="TreeGrafter"/>
</dbReference>
<dbReference type="GO" id="GO:0070192">
    <property type="term" value="P:chromosome organization involved in meiotic cell cycle"/>
    <property type="evidence" value="ECO:0007669"/>
    <property type="project" value="TreeGrafter"/>
</dbReference>
<accession>A0AA38LTL5</accession>
<dbReference type="GO" id="GO:0000722">
    <property type="term" value="P:telomere maintenance via recombination"/>
    <property type="evidence" value="ECO:0007669"/>
    <property type="project" value="TreeGrafter"/>
</dbReference>
<protein>
    <recommendedName>
        <fullName evidence="5">DNA repair protein RAD50</fullName>
    </recommendedName>
</protein>
<dbReference type="GO" id="GO:0007004">
    <property type="term" value="P:telomere maintenance via telomerase"/>
    <property type="evidence" value="ECO:0007669"/>
    <property type="project" value="TreeGrafter"/>
</dbReference>
<evidence type="ECO:0000256" key="14">
    <source>
        <dbReference type="ARBA" id="ARBA00023054"/>
    </source>
</evidence>
<dbReference type="EMBL" id="JAKWFO010000006">
    <property type="protein sequence ID" value="KAI9634768.1"/>
    <property type="molecule type" value="Genomic_DNA"/>
</dbReference>
<keyword evidence="11" id="KW-0862">Zinc</keyword>
<feature type="region of interest" description="Disordered" evidence="20">
    <location>
        <begin position="366"/>
        <end position="407"/>
    </location>
</feature>
<dbReference type="FunFam" id="3.40.50.300:FF:000593">
    <property type="entry name" value="DNA repair protein RAD50"/>
    <property type="match status" value="1"/>
</dbReference>
<keyword evidence="16" id="KW-0539">Nucleus</keyword>
<keyword evidence="15" id="KW-0234">DNA repair</keyword>
<feature type="compositionally biased region" description="Basic and acidic residues" evidence="20">
    <location>
        <begin position="904"/>
        <end position="922"/>
    </location>
</feature>
<evidence type="ECO:0000256" key="4">
    <source>
        <dbReference type="ARBA" id="ARBA00009439"/>
    </source>
</evidence>
<dbReference type="GO" id="GO:0003691">
    <property type="term" value="F:double-stranded telomeric DNA binding"/>
    <property type="evidence" value="ECO:0007669"/>
    <property type="project" value="TreeGrafter"/>
</dbReference>
<keyword evidence="9" id="KW-0227">DNA damage</keyword>
<dbReference type="NCBIfam" id="TIGR00606">
    <property type="entry name" value="rad50"/>
    <property type="match status" value="1"/>
</dbReference>
<keyword evidence="12" id="KW-0067">ATP-binding</keyword>
<keyword evidence="14 19" id="KW-0175">Coiled coil</keyword>
<evidence type="ECO:0000256" key="9">
    <source>
        <dbReference type="ARBA" id="ARBA00022763"/>
    </source>
</evidence>
<evidence type="ECO:0000313" key="23">
    <source>
        <dbReference type="Proteomes" id="UP001164286"/>
    </source>
</evidence>
<dbReference type="Proteomes" id="UP001164286">
    <property type="component" value="Unassembled WGS sequence"/>
</dbReference>
<evidence type="ECO:0000256" key="2">
    <source>
        <dbReference type="ARBA" id="ARBA00004123"/>
    </source>
</evidence>
<evidence type="ECO:0000256" key="12">
    <source>
        <dbReference type="ARBA" id="ARBA00022840"/>
    </source>
</evidence>
<evidence type="ECO:0000259" key="21">
    <source>
        <dbReference type="Pfam" id="PF13476"/>
    </source>
</evidence>
<dbReference type="FunFam" id="3.40.50.300:FF:001195">
    <property type="entry name" value="DNA repair protein rad50"/>
    <property type="match status" value="1"/>
</dbReference>
<evidence type="ECO:0000256" key="6">
    <source>
        <dbReference type="ARBA" id="ARBA00022454"/>
    </source>
</evidence>
<evidence type="ECO:0000256" key="20">
    <source>
        <dbReference type="SAM" id="MobiDB-lite"/>
    </source>
</evidence>
<dbReference type="RefSeq" id="XP_052944545.1">
    <property type="nucleotide sequence ID" value="XM_053089722.1"/>
</dbReference>
<dbReference type="GO" id="GO:0043047">
    <property type="term" value="F:single-stranded telomeric DNA binding"/>
    <property type="evidence" value="ECO:0007669"/>
    <property type="project" value="TreeGrafter"/>
</dbReference>
<comment type="similarity">
    <text evidence="4">Belongs to the SMC family. RAD50 subfamily.</text>
</comment>
<dbReference type="GO" id="GO:0046872">
    <property type="term" value="F:metal ion binding"/>
    <property type="evidence" value="ECO:0007669"/>
    <property type="project" value="UniProtKB-KW"/>
</dbReference>
<comment type="catalytic activity">
    <reaction evidence="18">
        <text>ATP + H2O = ADP + phosphate + H(+)</text>
        <dbReference type="Rhea" id="RHEA:13065"/>
        <dbReference type="ChEBI" id="CHEBI:15377"/>
        <dbReference type="ChEBI" id="CHEBI:15378"/>
        <dbReference type="ChEBI" id="CHEBI:30616"/>
        <dbReference type="ChEBI" id="CHEBI:43474"/>
        <dbReference type="ChEBI" id="CHEBI:456216"/>
    </reaction>
</comment>
<keyword evidence="23" id="KW-1185">Reference proteome</keyword>
<dbReference type="Pfam" id="PF13558">
    <property type="entry name" value="SbcC_Walker_B"/>
    <property type="match status" value="1"/>
</dbReference>
<name>A0AA38LTL5_9TREE</name>
<keyword evidence="6" id="KW-0158">Chromosome</keyword>
<feature type="coiled-coil region" evidence="19">
    <location>
        <begin position="659"/>
        <end position="686"/>
    </location>
</feature>
<dbReference type="InterPro" id="IPR038729">
    <property type="entry name" value="Rad50/SbcC_AAA"/>
</dbReference>
<comment type="subcellular location">
    <subcellularLocation>
        <location evidence="3">Chromosome</location>
    </subcellularLocation>
    <subcellularLocation>
        <location evidence="2">Nucleus</location>
    </subcellularLocation>
</comment>
<dbReference type="SUPFAM" id="SSF52540">
    <property type="entry name" value="P-loop containing nucleoside triphosphate hydrolases"/>
    <property type="match status" value="1"/>
</dbReference>
<dbReference type="GO" id="GO:0016887">
    <property type="term" value="F:ATP hydrolysis activity"/>
    <property type="evidence" value="ECO:0007669"/>
    <property type="project" value="InterPro"/>
</dbReference>
<dbReference type="GO" id="GO:0030870">
    <property type="term" value="C:Mre11 complex"/>
    <property type="evidence" value="ECO:0007669"/>
    <property type="project" value="InterPro"/>
</dbReference>
<dbReference type="GeneID" id="77728927"/>
<evidence type="ECO:0000256" key="11">
    <source>
        <dbReference type="ARBA" id="ARBA00022833"/>
    </source>
</evidence>
<evidence type="ECO:0000256" key="17">
    <source>
        <dbReference type="ARBA" id="ARBA00023254"/>
    </source>
</evidence>
<evidence type="ECO:0000256" key="16">
    <source>
        <dbReference type="ARBA" id="ARBA00023242"/>
    </source>
</evidence>
<evidence type="ECO:0000256" key="13">
    <source>
        <dbReference type="ARBA" id="ARBA00022842"/>
    </source>
</evidence>
<keyword evidence="10" id="KW-0378">Hydrolase</keyword>
<evidence type="ECO:0000256" key="10">
    <source>
        <dbReference type="ARBA" id="ARBA00022801"/>
    </source>
</evidence>
<evidence type="ECO:0000256" key="7">
    <source>
        <dbReference type="ARBA" id="ARBA00022723"/>
    </source>
</evidence>
<feature type="domain" description="Rad50/SbcC-type AAA" evidence="21">
    <location>
        <begin position="51"/>
        <end position="278"/>
    </location>
</feature>
<organism evidence="22 23">
    <name type="scientific">Dioszegia hungarica</name>
    <dbReference type="NCBI Taxonomy" id="4972"/>
    <lineage>
        <taxon>Eukaryota</taxon>
        <taxon>Fungi</taxon>
        <taxon>Dikarya</taxon>
        <taxon>Basidiomycota</taxon>
        <taxon>Agaricomycotina</taxon>
        <taxon>Tremellomycetes</taxon>
        <taxon>Tremellales</taxon>
        <taxon>Bulleribasidiaceae</taxon>
        <taxon>Dioszegia</taxon>
    </lineage>
</organism>
<gene>
    <name evidence="22" type="ORF">MKK02DRAFT_37645</name>
</gene>
<evidence type="ECO:0000256" key="1">
    <source>
        <dbReference type="ARBA" id="ARBA00001947"/>
    </source>
</evidence>
<dbReference type="GO" id="GO:0005524">
    <property type="term" value="F:ATP binding"/>
    <property type="evidence" value="ECO:0007669"/>
    <property type="project" value="UniProtKB-KW"/>
</dbReference>
<keyword evidence="7" id="KW-0479">Metal-binding</keyword>
<evidence type="ECO:0000313" key="22">
    <source>
        <dbReference type="EMBL" id="KAI9634768.1"/>
    </source>
</evidence>
<sequence length="1357" mass="154678">MFSSSFLSPPKPSFRRKERGWRRVRRCFDPFLHSLTLTSPCLPAKMASLNKLAIRGIRSFDDKHVQVIEFYSPLTVIVGHNGSGKTTIIECLKYATTGDLPPNTKGGAFVHDPKMANEKEVKAQVRLRFWNVNRQRMTATRNLQVTVKKAGGLTMKTLEGILAKAEIDGGDGKRNVISTKCTEMDEEVPMLLGVSKAILENVIFCHQEEANWPLSEPAALKKKFDDIFEATKYTKALDNIKLLRKERTQELKVDKERLQHYKADKDKAERMRKEIDEAIQKETSKSNEAAALKAHFEELKDANVLYYAEATGFQRTFERYESLKKHKSILEANREEQLDGMEVMDDSTEELEHKVKNFEAHLGNLNTKREKQEAQRKKEDEGLTELRRRERNLASTQGGLTANRKAYERNLREREAAVREVAKTHNFGGYDYSPLPDSKIAEFVDKVHELVRGAESDLKKLQADGSRKERDMQSELDRLAGIKSGATATKRSKQDQVSKLNEKIRTAESQFDSVSSFEAEIQLLESKLVENAQSQARLEADIRDAKYDDQIRDKIASIRQKEGEKDKIQGELSILNRQADSRAQLTIKRNEMQGRQRQIMSSKVSHASRFKELVGADLVPETMEDMITAAAGKKERELGDTEAVASASNRTLSQLQTSLNYSKQSLASKKAELKRLENAISEALADVDTNTVEETLEDCASTLEENQTVIRGISVLRTWWERTLQVARVEHKCRGCARAVPSSEAQMVEAHMQDRIVEVRSDKYRQETLQLIADWQERLDKFRKLQPTEATIAELRRSTIPDLERKVSVDSKELDRVTEEVEEVKSKVAKAKVAARDLQTLKSEAAMVSRTLGEIKDLQSDIKRLERDLESSGTLKTVEEVQREVDQLSNEIKNIQREQANLSGEKDLKNNNLRKHQDDHTKSTLRLGQLKSRQERRQREEAALKELQENLVALQAELKDLDVAVQAAEAPWREKNDALIRHRTERANAESEASLQVGIYQSSLGDIEGKHRACQAYVAEGNDRKIRENESQIEDLKREMTAATEARAAVETNLQATLAELAKSESLRSNIIQNIRYRKGEKEIAKVQEQVDEIDIESAAKARKEFNTRYSKNLQEETHQQNAWQLASGQVMQMKENRKKLESYLKNDYSNTDKLFKEQLIKTKISEFANNDLEKYGKALDNAILKYHSIKMDEINDTIGHLWNKTYQGTDIDGIRIVSDSDEVASTTTRKSYNYRVVMVKNDVELDMRGRCSAGQKVLASIIIRLALAESFGQGCGVLALDEPTTNLDQENINALAEALAEIIRERRRQNNFQLIVITHDEGFLQRLAGHDVLEYYWRVSRDASQKSVLERQRIGL</sequence>
<keyword evidence="13" id="KW-0460">Magnesium</keyword>
<dbReference type="Gene3D" id="3.40.50.300">
    <property type="entry name" value="P-loop containing nucleotide triphosphate hydrolases"/>
    <property type="match status" value="2"/>
</dbReference>